<dbReference type="EMBL" id="JBGFTU010000001">
    <property type="protein sequence ID" value="MEZ0163385.1"/>
    <property type="molecule type" value="Genomic_DNA"/>
</dbReference>
<proteinExistence type="inferred from homology"/>
<protein>
    <submittedName>
        <fullName evidence="7">ABC transporter permease</fullName>
    </submittedName>
</protein>
<feature type="transmembrane region" description="Helical" evidence="6">
    <location>
        <begin position="217"/>
        <end position="237"/>
    </location>
</feature>
<dbReference type="PANTHER" id="PTHR30028">
    <property type="entry name" value="UPF0014 INNER MEMBRANE PROTEIN YBBM-RELATED"/>
    <property type="match status" value="1"/>
</dbReference>
<comment type="caution">
    <text evidence="7">The sequence shown here is derived from an EMBL/GenBank/DDBJ whole genome shotgun (WGS) entry which is preliminary data.</text>
</comment>
<gene>
    <name evidence="7" type="ORF">AB2L27_01250</name>
</gene>
<keyword evidence="3 6" id="KW-0812">Transmembrane</keyword>
<accession>A0ABV4GYW3</accession>
<keyword evidence="5 6" id="KW-0472">Membrane</keyword>
<feature type="transmembrane region" description="Helical" evidence="6">
    <location>
        <begin position="62"/>
        <end position="79"/>
    </location>
</feature>
<reference evidence="7 8" key="1">
    <citation type="submission" date="2024-07" db="EMBL/GenBank/DDBJ databases">
        <authorList>
            <person name="Thanompreechachai J."/>
            <person name="Duangmal K."/>
        </authorList>
    </citation>
    <scope>NUCLEOTIDE SEQUENCE [LARGE SCALE GENOMIC DNA]</scope>
    <source>
        <strain evidence="7 8">LSe6-4</strain>
    </source>
</reference>
<evidence type="ECO:0000313" key="8">
    <source>
        <dbReference type="Proteomes" id="UP001565927"/>
    </source>
</evidence>
<evidence type="ECO:0000256" key="5">
    <source>
        <dbReference type="ARBA" id="ARBA00023136"/>
    </source>
</evidence>
<keyword evidence="8" id="KW-1185">Reference proteome</keyword>
<keyword evidence="4 6" id="KW-1133">Transmembrane helix</keyword>
<name>A0ABV4GYW3_9ACTN</name>
<feature type="transmembrane region" description="Helical" evidence="6">
    <location>
        <begin position="91"/>
        <end position="114"/>
    </location>
</feature>
<organism evidence="7 8">
    <name type="scientific">Kineococcus halophytocola</name>
    <dbReference type="NCBI Taxonomy" id="3234027"/>
    <lineage>
        <taxon>Bacteria</taxon>
        <taxon>Bacillati</taxon>
        <taxon>Actinomycetota</taxon>
        <taxon>Actinomycetes</taxon>
        <taxon>Kineosporiales</taxon>
        <taxon>Kineosporiaceae</taxon>
        <taxon>Kineococcus</taxon>
    </lineage>
</organism>
<feature type="transmembrane region" description="Helical" evidence="6">
    <location>
        <begin position="192"/>
        <end position="211"/>
    </location>
</feature>
<dbReference type="PANTHER" id="PTHR30028:SF0">
    <property type="entry name" value="PROTEIN ALUMINUM SENSITIVE 3"/>
    <property type="match status" value="1"/>
</dbReference>
<dbReference type="Proteomes" id="UP001565927">
    <property type="component" value="Unassembled WGS sequence"/>
</dbReference>
<evidence type="ECO:0000256" key="2">
    <source>
        <dbReference type="ARBA" id="ARBA00005268"/>
    </source>
</evidence>
<feature type="transmembrane region" description="Helical" evidence="6">
    <location>
        <begin position="6"/>
        <end position="25"/>
    </location>
</feature>
<evidence type="ECO:0000256" key="6">
    <source>
        <dbReference type="SAM" id="Phobius"/>
    </source>
</evidence>
<comment type="similarity">
    <text evidence="2">Belongs to the UPF0014 family.</text>
</comment>
<feature type="transmembrane region" description="Helical" evidence="6">
    <location>
        <begin position="37"/>
        <end position="56"/>
    </location>
</feature>
<evidence type="ECO:0000256" key="1">
    <source>
        <dbReference type="ARBA" id="ARBA00004141"/>
    </source>
</evidence>
<evidence type="ECO:0000256" key="4">
    <source>
        <dbReference type="ARBA" id="ARBA00022989"/>
    </source>
</evidence>
<evidence type="ECO:0000313" key="7">
    <source>
        <dbReference type="EMBL" id="MEZ0163385.1"/>
    </source>
</evidence>
<comment type="subcellular location">
    <subcellularLocation>
        <location evidence="1">Membrane</location>
        <topology evidence="1">Multi-pass membrane protein</topology>
    </subcellularLocation>
</comment>
<sequence length="252" mass="24977">MGAPVLPVAGAVVLLAGLAVGVGAFGGLRHGRDVVTAVARAVVQVLAVGLVLGAVLRTPALAPLYLALALGVASWTSARRLRTDGVALRRVWPVTVVAIGTGAGAAAGVVLAVGALPTHVLQVVPFTAQLVGGAMTATTLAGRRMLDDVAAGWHEVEGWLAVGARTGEAVAPLGRTAAGRALAPALDQTRTVGLVTLPGAFVGLLLGGASPLEAARVQLLVLVGLLAAETIAVVVVTRGIGRFLGVRPGARG</sequence>
<dbReference type="InterPro" id="IPR005226">
    <property type="entry name" value="UPF0014_fam"/>
</dbReference>
<dbReference type="RefSeq" id="WP_370439633.1">
    <property type="nucleotide sequence ID" value="NZ_JBGFTU010000001.1"/>
</dbReference>
<dbReference type="Pfam" id="PF03649">
    <property type="entry name" value="UPF0014"/>
    <property type="match status" value="1"/>
</dbReference>
<evidence type="ECO:0000256" key="3">
    <source>
        <dbReference type="ARBA" id="ARBA00022692"/>
    </source>
</evidence>